<dbReference type="InterPro" id="IPR001893">
    <property type="entry name" value="Cys-rich_GLG1_repeat"/>
</dbReference>
<evidence type="ECO:0000256" key="1">
    <source>
        <dbReference type="SAM" id="SignalP"/>
    </source>
</evidence>
<sequence length="81" mass="8278">MKTLFTLALGIAVMTAASAYAQGTGPVATQCATDIQSLCSGKQHGQGQVRACLDTHRDKVSADCRAALDTTGGGQGKGPRR</sequence>
<dbReference type="EMBL" id="JABFDN010000009">
    <property type="protein sequence ID" value="NPU68046.1"/>
    <property type="molecule type" value="Genomic_DNA"/>
</dbReference>
<protein>
    <recommendedName>
        <fullName evidence="4">Cysteine rich repeat-containing protein</fullName>
    </recommendedName>
</protein>
<evidence type="ECO:0008006" key="4">
    <source>
        <dbReference type="Google" id="ProtNLM"/>
    </source>
</evidence>
<keyword evidence="1" id="KW-0732">Signal</keyword>
<dbReference type="Pfam" id="PF00839">
    <property type="entry name" value="Cys_rich_FGFR"/>
    <property type="match status" value="1"/>
</dbReference>
<feature type="signal peptide" evidence="1">
    <location>
        <begin position="1"/>
        <end position="21"/>
    </location>
</feature>
<organism evidence="2 3">
    <name type="scientific">Bradyrhizobium aeschynomenes</name>
    <dbReference type="NCBI Taxonomy" id="2734909"/>
    <lineage>
        <taxon>Bacteria</taxon>
        <taxon>Pseudomonadati</taxon>
        <taxon>Pseudomonadota</taxon>
        <taxon>Alphaproteobacteria</taxon>
        <taxon>Hyphomicrobiales</taxon>
        <taxon>Nitrobacteraceae</taxon>
        <taxon>Bradyrhizobium</taxon>
    </lineage>
</organism>
<keyword evidence="3" id="KW-1185">Reference proteome</keyword>
<accession>A0ABX2CIJ7</accession>
<name>A0ABX2CIJ7_9BRAD</name>
<feature type="chain" id="PRO_5045932635" description="Cysteine rich repeat-containing protein" evidence="1">
    <location>
        <begin position="22"/>
        <end position="81"/>
    </location>
</feature>
<comment type="caution">
    <text evidence="2">The sequence shown here is derived from an EMBL/GenBank/DDBJ whole genome shotgun (WGS) entry which is preliminary data.</text>
</comment>
<reference evidence="2" key="1">
    <citation type="submission" date="2020-05" db="EMBL/GenBank/DDBJ databases">
        <title>Nod-independent and nitrogen-fixing Bradyrhizobium aeschynomene sp. nov. isolated from nodules of Aeschynomene indica.</title>
        <authorList>
            <person name="Zhang Z."/>
        </authorList>
    </citation>
    <scope>NUCLEOTIDE SEQUENCE</scope>
    <source>
        <strain evidence="2">83012</strain>
    </source>
</reference>
<evidence type="ECO:0000313" key="2">
    <source>
        <dbReference type="EMBL" id="NPU68046.1"/>
    </source>
</evidence>
<gene>
    <name evidence="2" type="ORF">HL667_23800</name>
</gene>
<dbReference type="RefSeq" id="WP_172113124.1">
    <property type="nucleotide sequence ID" value="NZ_JABFDM010000003.1"/>
</dbReference>
<proteinExistence type="predicted"/>
<dbReference type="Proteomes" id="UP000886476">
    <property type="component" value="Unassembled WGS sequence"/>
</dbReference>
<evidence type="ECO:0000313" key="3">
    <source>
        <dbReference type="Proteomes" id="UP000886476"/>
    </source>
</evidence>